<dbReference type="PANTHER" id="PTHR10443:SF12">
    <property type="entry name" value="DIPEPTIDASE"/>
    <property type="match status" value="1"/>
</dbReference>
<dbReference type="InterPro" id="IPR032466">
    <property type="entry name" value="Metal_Hydrolase"/>
</dbReference>
<dbReference type="Gene3D" id="3.20.20.140">
    <property type="entry name" value="Metal-dependent hydrolases"/>
    <property type="match status" value="1"/>
</dbReference>
<protein>
    <submittedName>
        <fullName evidence="1">Peptidase M19</fullName>
    </submittedName>
</protein>
<keyword evidence="2" id="KW-1185">Reference proteome</keyword>
<organism evidence="1 2">
    <name type="scientific">Sulfobacillus thermotolerans</name>
    <dbReference type="NCBI Taxonomy" id="338644"/>
    <lineage>
        <taxon>Bacteria</taxon>
        <taxon>Bacillati</taxon>
        <taxon>Bacillota</taxon>
        <taxon>Clostridia</taxon>
        <taxon>Eubacteriales</taxon>
        <taxon>Clostridiales Family XVII. Incertae Sedis</taxon>
        <taxon>Sulfobacillus</taxon>
    </lineage>
</organism>
<name>A0ABM6RQZ1_9FIRM</name>
<dbReference type="PANTHER" id="PTHR10443">
    <property type="entry name" value="MICROSOMAL DIPEPTIDASE"/>
    <property type="match status" value="1"/>
</dbReference>
<proteinExistence type="predicted"/>
<gene>
    <name evidence="1" type="ORF">BXT84_07270</name>
</gene>
<evidence type="ECO:0000313" key="1">
    <source>
        <dbReference type="EMBL" id="AUW93766.1"/>
    </source>
</evidence>
<dbReference type="Pfam" id="PF01244">
    <property type="entry name" value="Peptidase_M19"/>
    <property type="match status" value="1"/>
</dbReference>
<dbReference type="SUPFAM" id="SSF51556">
    <property type="entry name" value="Metallo-dependent hydrolases"/>
    <property type="match status" value="1"/>
</dbReference>
<dbReference type="InterPro" id="IPR008257">
    <property type="entry name" value="Pept_M19"/>
</dbReference>
<dbReference type="EMBL" id="CP019454">
    <property type="protein sequence ID" value="AUW93766.1"/>
    <property type="molecule type" value="Genomic_DNA"/>
</dbReference>
<dbReference type="Proteomes" id="UP000325292">
    <property type="component" value="Chromosome"/>
</dbReference>
<reference evidence="1 2" key="1">
    <citation type="journal article" date="2019" name="Sci. Rep.">
        <title>Sulfobacillus thermotolerans: new insights into resistance and metabolic capacities of acidophilic chemolithotrophs.</title>
        <authorList>
            <person name="Panyushkina A.E."/>
            <person name="Babenko V.V."/>
            <person name="Nikitina A.S."/>
            <person name="Selezneva O.V."/>
            <person name="Tsaplina I.A."/>
            <person name="Letarova M.A."/>
            <person name="Kostryukova E.S."/>
            <person name="Letarov A.V."/>
        </authorList>
    </citation>
    <scope>NUCLEOTIDE SEQUENCE [LARGE SCALE GENOMIC DNA]</scope>
    <source>
        <strain evidence="1 2">Kr1</strain>
    </source>
</reference>
<dbReference type="PROSITE" id="PS51365">
    <property type="entry name" value="RENAL_DIPEPTIDASE_2"/>
    <property type="match status" value="1"/>
</dbReference>
<accession>A0ABM6RQZ1</accession>
<evidence type="ECO:0000313" key="2">
    <source>
        <dbReference type="Proteomes" id="UP000325292"/>
    </source>
</evidence>
<sequence length="330" mass="36720">MLWHGEETPVVDTHADSLLDALKGKRHLYEHSHEGQLDFPRMVEGGHRLQFLSCWVEPEYKPERALPRLLSFVDQFDQEVLGAGGMVVPVVDDRSLLAALSPGKIGVVMSMEGAEAVGTDPRMVRIMHRLGFRLMSLTWNERNALADGAGEDPGGGGLSVAGRRIVQEMNRVGIVLDVSHLSHAAFWDALETSERPVIASHSNCRTLADHRRNLTDAQIIALAKANGIQGLTFVRDFLGGQEDVERVVDHACLHLDLVGDDHHLGLGSDFDGVEHPVDGLEDVTRLTHLADRMSARGLADDTIRRIFGMNYVEFFTREWSRKEERDNHGY</sequence>